<organism evidence="2 3">
    <name type="scientific">Knipowitschia caucasica</name>
    <name type="common">Caucasian dwarf goby</name>
    <name type="synonym">Pomatoschistus caucasicus</name>
    <dbReference type="NCBI Taxonomy" id="637954"/>
    <lineage>
        <taxon>Eukaryota</taxon>
        <taxon>Metazoa</taxon>
        <taxon>Chordata</taxon>
        <taxon>Craniata</taxon>
        <taxon>Vertebrata</taxon>
        <taxon>Euteleostomi</taxon>
        <taxon>Actinopterygii</taxon>
        <taxon>Neopterygii</taxon>
        <taxon>Teleostei</taxon>
        <taxon>Neoteleostei</taxon>
        <taxon>Acanthomorphata</taxon>
        <taxon>Gobiaria</taxon>
        <taxon>Gobiiformes</taxon>
        <taxon>Gobioidei</taxon>
        <taxon>Gobiidae</taxon>
        <taxon>Gobiinae</taxon>
        <taxon>Knipowitschia</taxon>
    </lineage>
</organism>
<evidence type="ECO:0000313" key="2">
    <source>
        <dbReference type="EMBL" id="CAL1610418.1"/>
    </source>
</evidence>
<sequence length="101" mass="10342">MRGRSAVGDGWQGTGCWSSPPNPLSLVSPPSPELSVLFAEGATVVLTVTDRACKGAAGVSVEGEADTSTRVCAGLRRITVPLVTPPVAAFMGTGTWRPEMG</sequence>
<proteinExistence type="predicted"/>
<evidence type="ECO:0000313" key="3">
    <source>
        <dbReference type="Proteomes" id="UP001497482"/>
    </source>
</evidence>
<protein>
    <submittedName>
        <fullName evidence="2">Uncharacterized protein</fullName>
    </submittedName>
</protein>
<name>A0AAV2MAN1_KNICA</name>
<accession>A0AAV2MAN1</accession>
<dbReference type="EMBL" id="OZ035829">
    <property type="protein sequence ID" value="CAL1610418.1"/>
    <property type="molecule type" value="Genomic_DNA"/>
</dbReference>
<evidence type="ECO:0000256" key="1">
    <source>
        <dbReference type="SAM" id="MobiDB-lite"/>
    </source>
</evidence>
<gene>
    <name evidence="2" type="ORF">KC01_LOCUS37038</name>
</gene>
<reference evidence="2 3" key="1">
    <citation type="submission" date="2024-04" db="EMBL/GenBank/DDBJ databases">
        <authorList>
            <person name="Waldvogel A.-M."/>
            <person name="Schoenle A."/>
        </authorList>
    </citation>
    <scope>NUCLEOTIDE SEQUENCE [LARGE SCALE GENOMIC DNA]</scope>
</reference>
<dbReference type="AlphaFoldDB" id="A0AAV2MAN1"/>
<keyword evidence="3" id="KW-1185">Reference proteome</keyword>
<dbReference type="Proteomes" id="UP001497482">
    <property type="component" value="Chromosome 7"/>
</dbReference>
<feature type="region of interest" description="Disordered" evidence="1">
    <location>
        <begin position="1"/>
        <end position="24"/>
    </location>
</feature>